<evidence type="ECO:0000313" key="1">
    <source>
        <dbReference type="EMBL" id="ATW57965.1"/>
    </source>
</evidence>
<name>A0A2H4P725_9CAUD</name>
<reference evidence="1 2" key="1">
    <citation type="submission" date="2017-09" db="EMBL/GenBank/DDBJ databases">
        <authorList>
            <person name="Ehlers B."/>
            <person name="Leendertz F.H."/>
        </authorList>
    </citation>
    <scope>NUCLEOTIDE SEQUENCE [LARGE SCALE GENOMIC DNA]</scope>
</reference>
<evidence type="ECO:0000313" key="2">
    <source>
        <dbReference type="Proteomes" id="UP000241592"/>
    </source>
</evidence>
<dbReference type="EMBL" id="MG018927">
    <property type="protein sequence ID" value="ATW57965.1"/>
    <property type="molecule type" value="Genomic_DNA"/>
</dbReference>
<accession>A0A2H4P725</accession>
<protein>
    <submittedName>
        <fullName evidence="1">Uncharacterized protein</fullName>
    </submittedName>
</protein>
<dbReference type="Proteomes" id="UP000241592">
    <property type="component" value="Segment"/>
</dbReference>
<sequence length="164" mass="17717">MAFDDTKNYAEFGNAFFRGRLKGAKGEARFKLQADIVSAVDTINIAGQAVTYTVTSRYGPGSGVGAQTANSGGVLFSTAIDIVDENVWIEFIAYGAGAQYFYVDGVRRPLYSGRRPGDRCIPHNEVIEMAPGVHTMFLYAPPGTVSGDGFIICRYIRPTGSDQL</sequence>
<proteinExistence type="predicted"/>
<keyword evidence="2" id="KW-1185">Reference proteome</keyword>
<organism evidence="1 2">
    <name type="scientific">Pseudomonas phage nickie</name>
    <dbReference type="NCBI Taxonomy" id="2048977"/>
    <lineage>
        <taxon>Viruses</taxon>
        <taxon>Duplodnaviria</taxon>
        <taxon>Heunggongvirae</taxon>
        <taxon>Uroviricota</taxon>
        <taxon>Caudoviricetes</taxon>
        <taxon>Nickievirus</taxon>
        <taxon>Nickievirus nickie</taxon>
    </lineage>
</organism>
<gene>
    <name evidence="1" type="ORF">CNR34_00032</name>
</gene>